<dbReference type="RefSeq" id="WP_110023935.1">
    <property type="nucleotide sequence ID" value="NZ_PDNZ01000007.1"/>
</dbReference>
<evidence type="ECO:0000313" key="8">
    <source>
        <dbReference type="EMBL" id="PWW81441.1"/>
    </source>
</evidence>
<evidence type="ECO:0000256" key="4">
    <source>
        <dbReference type="ARBA" id="ARBA00022679"/>
    </source>
</evidence>
<dbReference type="PANTHER" id="PTHR43488:SF2">
    <property type="entry name" value="GLUTAMATE-PYRUVATE AMINOTRANSFERASE ALAA"/>
    <property type="match status" value="1"/>
</dbReference>
<reference evidence="9" key="1">
    <citation type="submission" date="2017-10" db="EMBL/GenBank/DDBJ databases">
        <authorList>
            <person name="Gaisin V.A."/>
            <person name="Rysina M.S."/>
            <person name="Grouzdev D.S."/>
        </authorList>
    </citation>
    <scope>NUCLEOTIDE SEQUENCE [LARGE SCALE GENOMIC DNA]</scope>
    <source>
        <strain evidence="9">V1</strain>
    </source>
</reference>
<dbReference type="InterPro" id="IPR015424">
    <property type="entry name" value="PyrdxlP-dep_Trfase"/>
</dbReference>
<dbReference type="GO" id="GO:0030170">
    <property type="term" value="F:pyridoxal phosphate binding"/>
    <property type="evidence" value="ECO:0007669"/>
    <property type="project" value="InterPro"/>
</dbReference>
<organism evidence="8 9">
    <name type="scientific">Prosthecochloris marina</name>
    <dbReference type="NCBI Taxonomy" id="2017681"/>
    <lineage>
        <taxon>Bacteria</taxon>
        <taxon>Pseudomonadati</taxon>
        <taxon>Chlorobiota</taxon>
        <taxon>Chlorobiia</taxon>
        <taxon>Chlorobiales</taxon>
        <taxon>Chlorobiaceae</taxon>
        <taxon>Prosthecochloris</taxon>
    </lineage>
</organism>
<keyword evidence="4 8" id="KW-0808">Transferase</keyword>
<dbReference type="EMBL" id="PDNZ01000007">
    <property type="protein sequence ID" value="PWW81441.1"/>
    <property type="molecule type" value="Genomic_DNA"/>
</dbReference>
<dbReference type="EC" id="2.6.1.2" evidence="6"/>
<dbReference type="InterPro" id="IPR004839">
    <property type="entry name" value="Aminotransferase_I/II_large"/>
</dbReference>
<dbReference type="PANTHER" id="PTHR43488">
    <property type="entry name" value="GLUTAMATE-PYRUVATE AMINOTRANSFERASE ALAA"/>
    <property type="match status" value="1"/>
</dbReference>
<dbReference type="InterPro" id="IPR015422">
    <property type="entry name" value="PyrdxlP-dep_Trfase_small"/>
</dbReference>
<dbReference type="SUPFAM" id="SSF53383">
    <property type="entry name" value="PLP-dependent transferases"/>
    <property type="match status" value="1"/>
</dbReference>
<comment type="similarity">
    <text evidence="2">Belongs to the class-I pyridoxal-phosphate-dependent aminotransferase family.</text>
</comment>
<gene>
    <name evidence="8" type="ORF">CR164_10435</name>
</gene>
<dbReference type="Gene3D" id="3.90.1150.10">
    <property type="entry name" value="Aspartate Aminotransferase, domain 1"/>
    <property type="match status" value="1"/>
</dbReference>
<feature type="domain" description="Aminotransferase class I/classII large" evidence="7">
    <location>
        <begin position="40"/>
        <end position="386"/>
    </location>
</feature>
<dbReference type="InterPro" id="IPR015421">
    <property type="entry name" value="PyrdxlP-dep_Trfase_major"/>
</dbReference>
<dbReference type="Proteomes" id="UP000246278">
    <property type="component" value="Unassembled WGS sequence"/>
</dbReference>
<dbReference type="GO" id="GO:0006520">
    <property type="term" value="P:amino acid metabolic process"/>
    <property type="evidence" value="ECO:0007669"/>
    <property type="project" value="InterPro"/>
</dbReference>
<keyword evidence="5" id="KW-0663">Pyridoxal phosphate</keyword>
<comment type="caution">
    <text evidence="8">The sequence shown here is derived from an EMBL/GenBank/DDBJ whole genome shotgun (WGS) entry which is preliminary data.</text>
</comment>
<evidence type="ECO:0000256" key="2">
    <source>
        <dbReference type="ARBA" id="ARBA00007441"/>
    </source>
</evidence>
<dbReference type="Gene3D" id="3.40.640.10">
    <property type="entry name" value="Type I PLP-dependent aspartate aminotransferase-like (Major domain)"/>
    <property type="match status" value="1"/>
</dbReference>
<evidence type="ECO:0000256" key="1">
    <source>
        <dbReference type="ARBA" id="ARBA00001933"/>
    </source>
</evidence>
<dbReference type="OrthoDB" id="9802328at2"/>
<evidence type="ECO:0000256" key="3">
    <source>
        <dbReference type="ARBA" id="ARBA00022576"/>
    </source>
</evidence>
<dbReference type="PIRSF" id="PIRSF000517">
    <property type="entry name" value="Tyr_transaminase"/>
    <property type="match status" value="1"/>
</dbReference>
<accession>A0A317T7R3</accession>
<comment type="cofactor">
    <cofactor evidence="1">
        <name>pyridoxal 5'-phosphate</name>
        <dbReference type="ChEBI" id="CHEBI:597326"/>
    </cofactor>
</comment>
<dbReference type="InterPro" id="IPR051926">
    <property type="entry name" value="Ala_Aminotransferase"/>
</dbReference>
<sequence length="405" mass="45601">MPYSNSPVFIPAQRVQNYHYAIRNIVSKARHQEEQGKTVTYLNIGDPILYGFQPPEELIESTVLALRQGHNGYSPSCGKKDAVEAIAEDALSRGIPTSPENIIITFGASEAADLVCTAMLNPGDEVLCPSPGYPLYNAIIAKLNARELQYKLDPDNNWHPDPEEIEREITSRTKILVVINPNNPTGELYPPELIRKLVEIARKHRLLVITDEVYHKLVYEEKHIPLASMAEEDVAVITIDSLSKNYMAPGWRIGWFAITNSHLVPDVHFAFIKLADARLCAPMSPQYAIKAAMKLRKDYIECVMRRLHAQRDITVDMLNAIPGISCNNPKGAFYVMGKVDLDMLPFRSDEDFVLKLLQEKQILFVHGSGFGTDPSQGFFRVVFLPDVSTLKKVYSDLGDFIKQYQ</sequence>
<evidence type="ECO:0000256" key="6">
    <source>
        <dbReference type="ARBA" id="ARBA00026106"/>
    </source>
</evidence>
<keyword evidence="3 8" id="KW-0032">Aminotransferase</keyword>
<evidence type="ECO:0000313" key="9">
    <source>
        <dbReference type="Proteomes" id="UP000246278"/>
    </source>
</evidence>
<evidence type="ECO:0000259" key="7">
    <source>
        <dbReference type="Pfam" id="PF00155"/>
    </source>
</evidence>
<dbReference type="CDD" id="cd00609">
    <property type="entry name" value="AAT_like"/>
    <property type="match status" value="1"/>
</dbReference>
<dbReference type="Pfam" id="PF00155">
    <property type="entry name" value="Aminotran_1_2"/>
    <property type="match status" value="1"/>
</dbReference>
<dbReference type="InterPro" id="IPR005958">
    <property type="entry name" value="TyrNic_aminoTrfase"/>
</dbReference>
<keyword evidence="9" id="KW-1185">Reference proteome</keyword>
<evidence type="ECO:0000256" key="5">
    <source>
        <dbReference type="ARBA" id="ARBA00022898"/>
    </source>
</evidence>
<dbReference type="GO" id="GO:0004021">
    <property type="term" value="F:L-alanine:2-oxoglutarate aminotransferase activity"/>
    <property type="evidence" value="ECO:0007669"/>
    <property type="project" value="UniProtKB-EC"/>
</dbReference>
<protein>
    <recommendedName>
        <fullName evidence="6">alanine transaminase</fullName>
        <ecNumber evidence="6">2.6.1.2</ecNumber>
    </recommendedName>
</protein>
<dbReference type="AlphaFoldDB" id="A0A317T7R3"/>
<name>A0A317T7R3_9CHLB</name>
<proteinExistence type="inferred from homology"/>